<feature type="non-terminal residue" evidence="1">
    <location>
        <position position="1"/>
    </location>
</feature>
<dbReference type="Pfam" id="PF09719">
    <property type="entry name" value="C_GCAxxG_C_C"/>
    <property type="match status" value="1"/>
</dbReference>
<sequence length="165" mass="18698">FGMSPLSLQSAQVTQELKEELTPEELKFVERSIMAKDLKSYYGEGYSCAESLLMVSLKFLRKPEELVWLASGFGGGLYHKDLCGFLTSGVMAIGLSSGMLKKERIEAKEHCKQTVKQYWKWWTSMAPLHCSEIRKEDTSRKVCRRLGQLASVKIEELIKPAKTVT</sequence>
<evidence type="ECO:0008006" key="2">
    <source>
        <dbReference type="Google" id="ProtNLM"/>
    </source>
</evidence>
<evidence type="ECO:0000313" key="1">
    <source>
        <dbReference type="EMBL" id="GAI67941.1"/>
    </source>
</evidence>
<organism evidence="1">
    <name type="scientific">marine sediment metagenome</name>
    <dbReference type="NCBI Taxonomy" id="412755"/>
    <lineage>
        <taxon>unclassified sequences</taxon>
        <taxon>metagenomes</taxon>
        <taxon>ecological metagenomes</taxon>
    </lineage>
</organism>
<comment type="caution">
    <text evidence="1">The sequence shown here is derived from an EMBL/GenBank/DDBJ whole genome shotgun (WGS) entry which is preliminary data.</text>
</comment>
<proteinExistence type="predicted"/>
<reference evidence="1" key="1">
    <citation type="journal article" date="2014" name="Front. Microbiol.">
        <title>High frequency of phylogenetically diverse reductive dehalogenase-homologous genes in deep subseafloor sedimentary metagenomes.</title>
        <authorList>
            <person name="Kawai M."/>
            <person name="Futagami T."/>
            <person name="Toyoda A."/>
            <person name="Takaki Y."/>
            <person name="Nishi S."/>
            <person name="Hori S."/>
            <person name="Arai W."/>
            <person name="Tsubouchi T."/>
            <person name="Morono Y."/>
            <person name="Uchiyama I."/>
            <person name="Ito T."/>
            <person name="Fujiyama A."/>
            <person name="Inagaki F."/>
            <person name="Takami H."/>
        </authorList>
    </citation>
    <scope>NUCLEOTIDE SEQUENCE</scope>
    <source>
        <strain evidence="1">Expedition CK06-06</strain>
    </source>
</reference>
<accession>X1RLT8</accession>
<dbReference type="InterPro" id="IPR010181">
    <property type="entry name" value="CGCAxxGCC_motif"/>
</dbReference>
<dbReference type="AlphaFoldDB" id="X1RLT8"/>
<dbReference type="EMBL" id="BARW01003514">
    <property type="protein sequence ID" value="GAI67941.1"/>
    <property type="molecule type" value="Genomic_DNA"/>
</dbReference>
<protein>
    <recommendedName>
        <fullName evidence="2">C_GCAxxG_C_C family protein</fullName>
    </recommendedName>
</protein>
<name>X1RLT8_9ZZZZ</name>
<gene>
    <name evidence="1" type="ORF">S12H4_08910</name>
</gene>